<accession>A0A8J6XTK7</accession>
<keyword evidence="4" id="KW-0238">DNA-binding</keyword>
<dbReference type="InterPro" id="IPR011006">
    <property type="entry name" value="CheY-like_superfamily"/>
</dbReference>
<dbReference type="FunFam" id="3.40.50.2300:FF:000001">
    <property type="entry name" value="DNA-binding response regulator PhoB"/>
    <property type="match status" value="1"/>
</dbReference>
<dbReference type="PROSITE" id="PS51831">
    <property type="entry name" value="HD"/>
    <property type="match status" value="1"/>
</dbReference>
<evidence type="ECO:0000256" key="1">
    <source>
        <dbReference type="ARBA" id="ARBA00022553"/>
    </source>
</evidence>
<dbReference type="InterPro" id="IPR001789">
    <property type="entry name" value="Sig_transdc_resp-reg_receiver"/>
</dbReference>
<feature type="domain" description="HD-GYP" evidence="9">
    <location>
        <begin position="300"/>
        <end position="495"/>
    </location>
</feature>
<dbReference type="Pfam" id="PF13487">
    <property type="entry name" value="HD_5"/>
    <property type="match status" value="1"/>
</dbReference>
<dbReference type="PANTHER" id="PTHR45228">
    <property type="entry name" value="CYCLIC DI-GMP PHOSPHODIESTERASE TM_0186-RELATED"/>
    <property type="match status" value="1"/>
</dbReference>
<dbReference type="SUPFAM" id="SSF55781">
    <property type="entry name" value="GAF domain-like"/>
    <property type="match status" value="1"/>
</dbReference>
<comment type="caution">
    <text evidence="10">The sequence shown here is derived from an EMBL/GenBank/DDBJ whole genome shotgun (WGS) entry which is preliminary data.</text>
</comment>
<evidence type="ECO:0000256" key="5">
    <source>
        <dbReference type="ARBA" id="ARBA00023163"/>
    </source>
</evidence>
<evidence type="ECO:0000256" key="3">
    <source>
        <dbReference type="ARBA" id="ARBA00023015"/>
    </source>
</evidence>
<organism evidence="10 11">
    <name type="scientific">Candidatus Polarisedimenticola svalbardensis</name>
    <dbReference type="NCBI Taxonomy" id="2886004"/>
    <lineage>
        <taxon>Bacteria</taxon>
        <taxon>Pseudomonadati</taxon>
        <taxon>Acidobacteriota</taxon>
        <taxon>Candidatus Polarisedimenticolia</taxon>
        <taxon>Candidatus Polarisedimenticolales</taxon>
        <taxon>Candidatus Polarisedimenticolaceae</taxon>
        <taxon>Candidatus Polarisedimenticola</taxon>
    </lineage>
</organism>
<evidence type="ECO:0000256" key="6">
    <source>
        <dbReference type="PROSITE-ProRule" id="PRU00169"/>
    </source>
</evidence>
<dbReference type="SUPFAM" id="SSF52172">
    <property type="entry name" value="CheY-like"/>
    <property type="match status" value="1"/>
</dbReference>
<feature type="domain" description="Response regulatory" evidence="7">
    <location>
        <begin position="12"/>
        <end position="128"/>
    </location>
</feature>
<dbReference type="InterPro" id="IPR003607">
    <property type="entry name" value="HD/PDEase_dom"/>
</dbReference>
<proteinExistence type="predicted"/>
<dbReference type="PANTHER" id="PTHR45228:SF4">
    <property type="entry name" value="LIPOPROTEIN"/>
    <property type="match status" value="1"/>
</dbReference>
<sequence length="507" mass="56419">MNPNVHIHETPSILVVDDSDLLRNILREELEAEGYRVSVAEDGEKALSLAQDIRPDLILLDIVLPGMDGYEVCRELKSNTATSQIPVLFLSSRNELKDKLAGFDAGADDYLTKPFFTKELLARLRINTRTRESIETHRQVGDFYLQMLFGIGSAITSPFKVDDEINIMLRQAMVAIGTDRGVLLLHDPEEGSLQVRGVEGFDREGQVLGDRFRISEKLPQLGPDETEGGEIQSRAIRMYEDPERGTVFVPMVAKEKLVGGIELDVSRRSGKVTAQQQKVLYALASQAAIFIENARLEREIRSMFLNIIVSMAGAVDAKDAYTHGHSLRVARMSLLLGRMVDLPRDRMEPLLLAAILHDVGKIATPDDILKKPARLDDGEYEVMKEHPVAGGRMLSHIPALKDVIPGIQHHHEHWDGTGYPEGLAGDDIPLMGRIILIGDAFDAMTTDRIYRKAMPVPVALKELLKFAGKQFDPTLVQAAQEAYARGELTDDTFSTTPTIRELIDQIE</sequence>
<reference evidence="10 11" key="1">
    <citation type="submission" date="2020-08" db="EMBL/GenBank/DDBJ databases">
        <title>Acidobacteriota in marine sediments use diverse sulfur dissimilation pathways.</title>
        <authorList>
            <person name="Wasmund K."/>
        </authorList>
    </citation>
    <scope>NUCLEOTIDE SEQUENCE [LARGE SCALE GENOMIC DNA]</scope>
    <source>
        <strain evidence="10">MAG AM4</strain>
    </source>
</reference>
<dbReference type="SMART" id="SM00448">
    <property type="entry name" value="REC"/>
    <property type="match status" value="1"/>
</dbReference>
<dbReference type="Proteomes" id="UP000648239">
    <property type="component" value="Unassembled WGS sequence"/>
</dbReference>
<dbReference type="Gene3D" id="3.30.450.40">
    <property type="match status" value="1"/>
</dbReference>
<dbReference type="CDD" id="cd00077">
    <property type="entry name" value="HDc"/>
    <property type="match status" value="1"/>
</dbReference>
<evidence type="ECO:0000256" key="4">
    <source>
        <dbReference type="ARBA" id="ARBA00023125"/>
    </source>
</evidence>
<feature type="domain" description="HD" evidence="8">
    <location>
        <begin position="322"/>
        <end position="444"/>
    </location>
</feature>
<keyword evidence="5" id="KW-0804">Transcription</keyword>
<dbReference type="InterPro" id="IPR037522">
    <property type="entry name" value="HD_GYP_dom"/>
</dbReference>
<dbReference type="Pfam" id="PF00072">
    <property type="entry name" value="Response_reg"/>
    <property type="match status" value="1"/>
</dbReference>
<name>A0A8J6XTK7_9BACT</name>
<keyword evidence="1 6" id="KW-0597">Phosphoprotein</keyword>
<dbReference type="InterPro" id="IPR052020">
    <property type="entry name" value="Cyclic_di-GMP/3'3'-cGAMP_PDE"/>
</dbReference>
<dbReference type="PROSITE" id="PS50110">
    <property type="entry name" value="RESPONSE_REGULATORY"/>
    <property type="match status" value="1"/>
</dbReference>
<dbReference type="InterPro" id="IPR029016">
    <property type="entry name" value="GAF-like_dom_sf"/>
</dbReference>
<feature type="modified residue" description="4-aspartylphosphate" evidence="6">
    <location>
        <position position="61"/>
    </location>
</feature>
<dbReference type="Gene3D" id="3.40.50.2300">
    <property type="match status" value="1"/>
</dbReference>
<dbReference type="SUPFAM" id="SSF109604">
    <property type="entry name" value="HD-domain/PDEase-like"/>
    <property type="match status" value="1"/>
</dbReference>
<dbReference type="GO" id="GO:0000160">
    <property type="term" value="P:phosphorelay signal transduction system"/>
    <property type="evidence" value="ECO:0007669"/>
    <property type="project" value="UniProtKB-KW"/>
</dbReference>
<protein>
    <submittedName>
        <fullName evidence="10">Response regulator</fullName>
    </submittedName>
</protein>
<evidence type="ECO:0000259" key="7">
    <source>
        <dbReference type="PROSITE" id="PS50110"/>
    </source>
</evidence>
<evidence type="ECO:0000313" key="10">
    <source>
        <dbReference type="EMBL" id="MBD3866576.1"/>
    </source>
</evidence>
<dbReference type="InterPro" id="IPR006674">
    <property type="entry name" value="HD_domain"/>
</dbReference>
<dbReference type="EMBL" id="JACXWD010000001">
    <property type="protein sequence ID" value="MBD3866576.1"/>
    <property type="molecule type" value="Genomic_DNA"/>
</dbReference>
<dbReference type="GO" id="GO:0016301">
    <property type="term" value="F:kinase activity"/>
    <property type="evidence" value="ECO:0007669"/>
    <property type="project" value="UniProtKB-KW"/>
</dbReference>
<dbReference type="GO" id="GO:0003677">
    <property type="term" value="F:DNA binding"/>
    <property type="evidence" value="ECO:0007669"/>
    <property type="project" value="UniProtKB-KW"/>
</dbReference>
<evidence type="ECO:0000259" key="8">
    <source>
        <dbReference type="PROSITE" id="PS51831"/>
    </source>
</evidence>
<keyword evidence="2" id="KW-0902">Two-component regulatory system</keyword>
<gene>
    <name evidence="10" type="ORF">IFK94_00480</name>
</gene>
<dbReference type="SMART" id="SM00471">
    <property type="entry name" value="HDc"/>
    <property type="match status" value="1"/>
</dbReference>
<keyword evidence="3" id="KW-0805">Transcription regulation</keyword>
<dbReference type="Gene3D" id="1.10.3210.10">
    <property type="entry name" value="Hypothetical protein af1432"/>
    <property type="match status" value="1"/>
</dbReference>
<evidence type="ECO:0000256" key="2">
    <source>
        <dbReference type="ARBA" id="ARBA00023012"/>
    </source>
</evidence>
<evidence type="ECO:0000313" key="11">
    <source>
        <dbReference type="Proteomes" id="UP000648239"/>
    </source>
</evidence>
<dbReference type="AlphaFoldDB" id="A0A8J6XTK7"/>
<evidence type="ECO:0000259" key="9">
    <source>
        <dbReference type="PROSITE" id="PS51832"/>
    </source>
</evidence>
<dbReference type="PROSITE" id="PS51832">
    <property type="entry name" value="HD_GYP"/>
    <property type="match status" value="1"/>
</dbReference>